<keyword evidence="5" id="KW-1185">Reference proteome</keyword>
<dbReference type="PANTHER" id="PTHR42804">
    <property type="entry name" value="ALDEHYDE DEHYDROGENASE"/>
    <property type="match status" value="1"/>
</dbReference>
<keyword evidence="2" id="KW-0560">Oxidoreductase</keyword>
<proteinExistence type="inferred from homology"/>
<dbReference type="GO" id="GO:0016620">
    <property type="term" value="F:oxidoreductase activity, acting on the aldehyde or oxo group of donors, NAD or NADP as acceptor"/>
    <property type="evidence" value="ECO:0007669"/>
    <property type="project" value="InterPro"/>
</dbReference>
<dbReference type="InterPro" id="IPR016161">
    <property type="entry name" value="Ald_DH/histidinol_DH"/>
</dbReference>
<evidence type="ECO:0000256" key="1">
    <source>
        <dbReference type="ARBA" id="ARBA00009986"/>
    </source>
</evidence>
<accession>A0A1P8UMN4</accession>
<dbReference type="EMBL" id="CP015091">
    <property type="protein sequence ID" value="APZ50669.1"/>
    <property type="molecule type" value="Genomic_DNA"/>
</dbReference>
<name>A0A1P8UMN4_9RHOB</name>
<sequence>MLEALHHIGGDWRPASGWHERRDPATGALVGRFADGGVAELDAAVDAARVAFDTGAWAQSPRLRQTVLLAWADALERDADTLGTLLSQENGKVLGQARNEVVKTASVIRYYAGLARASTGGLVEMAPGEFASMLREPIGVVGIIVPWNAPVSLMARSLAPALAAGCSAVIKPAAQTSLISAAVLKRLTDIAALPAGIVNMIMESGHAAAQRMVAHPDVEMISFTGSTAIGKRIMAAASETLKRVSLELGGKSCCIVFEDADIADIAPKLVGAAIAISGQQCVAARRILVHGSRYDEMKAALTAAVGKIVVAGGMEKGAQMGPMIDLAARDTVHARIQEALASSAEVIVPGGVPDDARRDGAFLLPSLVAHNDTGAFFCQEEIFGPFIVLERFETEAEAVAMANHTSFGLSASVWTRDGARGFRVARALRDGVVWLNDHGKLNAEAEAGGYRQSGLGRLYGHEGLHDFQELKQVYQNVGVAGAG</sequence>
<evidence type="ECO:0000313" key="5">
    <source>
        <dbReference type="Proteomes" id="UP000187059"/>
    </source>
</evidence>
<dbReference type="InterPro" id="IPR016163">
    <property type="entry name" value="Ald_DH_C"/>
</dbReference>
<dbReference type="Proteomes" id="UP000187059">
    <property type="component" value="Plasmid pPABY1"/>
</dbReference>
<keyword evidence="4" id="KW-0614">Plasmid</keyword>
<feature type="domain" description="Aldehyde dehydrogenase" evidence="3">
    <location>
        <begin position="19"/>
        <end position="473"/>
    </location>
</feature>
<evidence type="ECO:0000313" key="4">
    <source>
        <dbReference type="EMBL" id="APZ50669.1"/>
    </source>
</evidence>
<dbReference type="AlphaFoldDB" id="A0A1P8UMN4"/>
<dbReference type="InterPro" id="IPR015590">
    <property type="entry name" value="Aldehyde_DH_dom"/>
</dbReference>
<dbReference type="FunFam" id="3.40.605.10:FF:000007">
    <property type="entry name" value="NAD/NADP-dependent betaine aldehyde dehydrogenase"/>
    <property type="match status" value="1"/>
</dbReference>
<dbReference type="Gene3D" id="3.40.309.10">
    <property type="entry name" value="Aldehyde Dehydrogenase, Chain A, domain 2"/>
    <property type="match status" value="1"/>
</dbReference>
<dbReference type="RefSeq" id="WP_076694628.1">
    <property type="nucleotide sequence ID" value="NZ_CP015091.1"/>
</dbReference>
<dbReference type="OrthoDB" id="9802947at2"/>
<dbReference type="InterPro" id="IPR016162">
    <property type="entry name" value="Ald_DH_N"/>
</dbReference>
<comment type="similarity">
    <text evidence="1">Belongs to the aldehyde dehydrogenase family.</text>
</comment>
<reference evidence="4 5" key="1">
    <citation type="submission" date="2016-04" db="EMBL/GenBank/DDBJ databases">
        <title>Deep-sea bacteria in the southern Pacific.</title>
        <authorList>
            <person name="Tang K."/>
        </authorList>
    </citation>
    <scope>NUCLEOTIDE SEQUENCE [LARGE SCALE GENOMIC DNA]</scope>
    <source>
        <strain evidence="4 5">JLT2014</strain>
        <plasmid evidence="5">ppaby1</plasmid>
    </source>
</reference>
<dbReference type="KEGG" id="paby:Ga0080574_TMP335"/>
<dbReference type="Pfam" id="PF00171">
    <property type="entry name" value="Aldedh"/>
    <property type="match status" value="1"/>
</dbReference>
<evidence type="ECO:0000256" key="2">
    <source>
        <dbReference type="ARBA" id="ARBA00023002"/>
    </source>
</evidence>
<dbReference type="SUPFAM" id="SSF53720">
    <property type="entry name" value="ALDH-like"/>
    <property type="match status" value="1"/>
</dbReference>
<gene>
    <name evidence="4" type="ORF">Ga0080574_TMP335</name>
</gene>
<organism evidence="4 5">
    <name type="scientific">Salipiger abyssi</name>
    <dbReference type="NCBI Taxonomy" id="1250539"/>
    <lineage>
        <taxon>Bacteria</taxon>
        <taxon>Pseudomonadati</taxon>
        <taxon>Pseudomonadota</taxon>
        <taxon>Alphaproteobacteria</taxon>
        <taxon>Rhodobacterales</taxon>
        <taxon>Roseobacteraceae</taxon>
        <taxon>Salipiger</taxon>
    </lineage>
</organism>
<dbReference type="Gene3D" id="3.40.605.10">
    <property type="entry name" value="Aldehyde Dehydrogenase, Chain A, domain 1"/>
    <property type="match status" value="1"/>
</dbReference>
<geneLocation type="plasmid" evidence="5">
    <name>ppaby1</name>
</geneLocation>
<dbReference type="PANTHER" id="PTHR42804:SF1">
    <property type="entry name" value="ALDEHYDE DEHYDROGENASE-RELATED"/>
    <property type="match status" value="1"/>
</dbReference>
<evidence type="ECO:0000259" key="3">
    <source>
        <dbReference type="Pfam" id="PF00171"/>
    </source>
</evidence>
<protein>
    <submittedName>
        <fullName evidence="4">NAD-dependent aldehyde dehydrogenase</fullName>
    </submittedName>
</protein>